<gene>
    <name evidence="2" type="ORF">Faunusvirus37_4</name>
</gene>
<proteinExistence type="predicted"/>
<accession>A0A3G4ZXP8</accession>
<keyword evidence="1" id="KW-0812">Transmembrane</keyword>
<keyword evidence="1" id="KW-0472">Membrane</keyword>
<name>A0A3G4ZXP8_9VIRU</name>
<reference evidence="2" key="1">
    <citation type="submission" date="2018-10" db="EMBL/GenBank/DDBJ databases">
        <title>Hidden diversity of soil giant viruses.</title>
        <authorList>
            <person name="Schulz F."/>
            <person name="Alteio L."/>
            <person name="Goudeau D."/>
            <person name="Ryan E.M."/>
            <person name="Malmstrom R.R."/>
            <person name="Blanchard J."/>
            <person name="Woyke T."/>
        </authorList>
    </citation>
    <scope>NUCLEOTIDE SEQUENCE</scope>
    <source>
        <strain evidence="2">FNV1</strain>
    </source>
</reference>
<keyword evidence="1" id="KW-1133">Transmembrane helix</keyword>
<protein>
    <submittedName>
        <fullName evidence="2">Uncharacterized protein</fullName>
    </submittedName>
</protein>
<evidence type="ECO:0000256" key="1">
    <source>
        <dbReference type="SAM" id="Phobius"/>
    </source>
</evidence>
<feature type="transmembrane region" description="Helical" evidence="1">
    <location>
        <begin position="7"/>
        <end position="32"/>
    </location>
</feature>
<dbReference type="EMBL" id="MK072168">
    <property type="protein sequence ID" value="AYV79685.1"/>
    <property type="molecule type" value="Genomic_DNA"/>
</dbReference>
<organism evidence="2">
    <name type="scientific">Faunusvirus sp</name>
    <dbReference type="NCBI Taxonomy" id="2487766"/>
    <lineage>
        <taxon>Viruses</taxon>
        <taxon>Varidnaviria</taxon>
        <taxon>Bamfordvirae</taxon>
        <taxon>Nucleocytoviricota</taxon>
        <taxon>Megaviricetes</taxon>
        <taxon>Imitervirales</taxon>
        <taxon>Mimiviridae</taxon>
    </lineage>
</organism>
<evidence type="ECO:0000313" key="2">
    <source>
        <dbReference type="EMBL" id="AYV79685.1"/>
    </source>
</evidence>
<sequence>MNKILSVLHYIMQPFINILIVVLISIISLVVFNKYCNMCERYKAVENFAVNIDTSHVYPISAGTEIVLPEAKLDESTRERLNLIAEKTRDAANDHRLDQPIFNRANRPITRSVVSPDKLSTIAHYLNGTMNRFGNGVDAFNFTTINDGIKEDAEMDTQVNFDVNVVYNVKNNLTYANQQKVAKIILEVEVISRRSIMDDIFMHDKPDYSEMYINKLRFKDAGTGEYLPGGNIVDTLQQGSFNTMEDIVVKSDKEVNEIINRINAAHQAEINELGKKLSTMPDTKK</sequence>